<evidence type="ECO:0000313" key="1">
    <source>
        <dbReference type="EMBL" id="RDL44892.1"/>
    </source>
</evidence>
<dbReference type="RefSeq" id="WP_115466930.1">
    <property type="nucleotide sequence ID" value="NZ_QKRA01000002.1"/>
</dbReference>
<name>A0A370UAT4_9GAMM</name>
<dbReference type="InterPro" id="IPR016161">
    <property type="entry name" value="Ald_DH/histidinol_DH"/>
</dbReference>
<dbReference type="OrthoDB" id="6659650at2"/>
<dbReference type="SUPFAM" id="SSF53720">
    <property type="entry name" value="ALDH-like"/>
    <property type="match status" value="1"/>
</dbReference>
<comment type="caution">
    <text evidence="1">The sequence shown here is derived from an EMBL/GenBank/DDBJ whole genome shotgun (WGS) entry which is preliminary data.</text>
</comment>
<dbReference type="AlphaFoldDB" id="A0A370UAT4"/>
<protein>
    <submittedName>
        <fullName evidence="1">1-pyrroline-5-carboxylate dehydrogenase</fullName>
    </submittedName>
</protein>
<evidence type="ECO:0000313" key="2">
    <source>
        <dbReference type="Proteomes" id="UP000254326"/>
    </source>
</evidence>
<organism evidence="1 2">
    <name type="scientific">Marinomonas piezotolerans</name>
    <dbReference type="NCBI Taxonomy" id="2213058"/>
    <lineage>
        <taxon>Bacteria</taxon>
        <taxon>Pseudomonadati</taxon>
        <taxon>Pseudomonadota</taxon>
        <taxon>Gammaproteobacteria</taxon>
        <taxon>Oceanospirillales</taxon>
        <taxon>Oceanospirillaceae</taxon>
        <taxon>Marinomonas</taxon>
    </lineage>
</organism>
<gene>
    <name evidence="1" type="ORF">DN730_04550</name>
</gene>
<sequence length="229" mass="23849">MTIVKPIQIQAANNALEAWNSLGVQGRAELLENAVSKFSGAQASMAQWQLDNARHEIGEAVVLPGPTGESNVLSTHGRGAFLITAQDSFTSDSALVALVGQTFAALVAGNPVITVGQEGQTIMDKIAPFVAEGVIQNVATSAEESIVAAEDLAGIATLCDADHAQALYLKLANKSGLLCQLVEENDVDALPVIGAPHYILRFVTEQTVSNNTTAIGGNATLLELGSKEE</sequence>
<proteinExistence type="predicted"/>
<dbReference type="Proteomes" id="UP000254326">
    <property type="component" value="Unassembled WGS sequence"/>
</dbReference>
<dbReference type="EMBL" id="QKRA01000002">
    <property type="protein sequence ID" value="RDL44892.1"/>
    <property type="molecule type" value="Genomic_DNA"/>
</dbReference>
<reference evidence="1 2" key="1">
    <citation type="submission" date="2018-06" db="EMBL/GenBank/DDBJ databases">
        <title>Marinomonas sp. YLB-05 draft genome sequence.</title>
        <authorList>
            <person name="Yu L."/>
            <person name="Tang X."/>
        </authorList>
    </citation>
    <scope>NUCLEOTIDE SEQUENCE [LARGE SCALE GENOMIC DNA]</scope>
    <source>
        <strain evidence="1 2">YLB-05</strain>
    </source>
</reference>
<accession>A0A370UAT4</accession>
<dbReference type="GO" id="GO:0016491">
    <property type="term" value="F:oxidoreductase activity"/>
    <property type="evidence" value="ECO:0007669"/>
    <property type="project" value="InterPro"/>
</dbReference>
<keyword evidence="2" id="KW-1185">Reference proteome</keyword>